<dbReference type="GO" id="GO:0016758">
    <property type="term" value="F:hexosyltransferase activity"/>
    <property type="evidence" value="ECO:0007669"/>
    <property type="project" value="UniProtKB-ARBA"/>
</dbReference>
<name>A0AA37RY24_9GAMM</name>
<gene>
    <name evidence="2" type="ORF">GCM10007895_20730</name>
</gene>
<sequence>MLFSVVVPAFNAERSIYKCLNSILNQAFYSFEVIVVDDGSTDNTKNIISEIKAKNKNLIYLYQENRGVSAARNLGLETCKGEYVVFLDSDDYVLDNYLSELAEFIERTGYPEGILLGHWRSSNNKRREVKPYHLNGRETHEEKEALLFKGLINNCPWDKVFKRELFLLENIWFMDGITVGEDALVTHALLLNSKSMQSFDKSFVVYVDNAYAVTKSVVKEKQLIDIVEVLNILSSNCKDVNREYFELFLINSSLHYVKNYPNRDSVYLSRLKRLLEGSIHRVRLSLKWRVKDILKVFVLKVNNTLNLRGKD</sequence>
<dbReference type="InterPro" id="IPR029044">
    <property type="entry name" value="Nucleotide-diphossugar_trans"/>
</dbReference>
<evidence type="ECO:0000313" key="3">
    <source>
        <dbReference type="Proteomes" id="UP001161422"/>
    </source>
</evidence>
<dbReference type="EMBL" id="BSNC01000005">
    <property type="protein sequence ID" value="GLP96767.1"/>
    <property type="molecule type" value="Genomic_DNA"/>
</dbReference>
<keyword evidence="3" id="KW-1185">Reference proteome</keyword>
<dbReference type="AlphaFoldDB" id="A0AA37RY24"/>
<dbReference type="RefSeq" id="WP_095504083.1">
    <property type="nucleotide sequence ID" value="NZ_BSNC01000005.1"/>
</dbReference>
<dbReference type="Gene3D" id="3.90.550.10">
    <property type="entry name" value="Spore Coat Polysaccharide Biosynthesis Protein SpsA, Chain A"/>
    <property type="match status" value="1"/>
</dbReference>
<protein>
    <recommendedName>
        <fullName evidence="1">Glycosyltransferase 2-like domain-containing protein</fullName>
    </recommendedName>
</protein>
<dbReference type="InterPro" id="IPR001173">
    <property type="entry name" value="Glyco_trans_2-like"/>
</dbReference>
<evidence type="ECO:0000313" key="2">
    <source>
        <dbReference type="EMBL" id="GLP96767.1"/>
    </source>
</evidence>
<dbReference type="CDD" id="cd00761">
    <property type="entry name" value="Glyco_tranf_GTA_type"/>
    <property type="match status" value="1"/>
</dbReference>
<dbReference type="Pfam" id="PF00535">
    <property type="entry name" value="Glycos_transf_2"/>
    <property type="match status" value="1"/>
</dbReference>
<dbReference type="Proteomes" id="UP001161422">
    <property type="component" value="Unassembled WGS sequence"/>
</dbReference>
<proteinExistence type="predicted"/>
<dbReference type="PANTHER" id="PTHR22916:SF3">
    <property type="entry name" value="UDP-GLCNAC:BETAGAL BETA-1,3-N-ACETYLGLUCOSAMINYLTRANSFERASE-LIKE PROTEIN 1"/>
    <property type="match status" value="1"/>
</dbReference>
<feature type="domain" description="Glycosyltransferase 2-like" evidence="1">
    <location>
        <begin position="4"/>
        <end position="166"/>
    </location>
</feature>
<organism evidence="2 3">
    <name type="scientific">Paraferrimonas sedimenticola</name>
    <dbReference type="NCBI Taxonomy" id="375674"/>
    <lineage>
        <taxon>Bacteria</taxon>
        <taxon>Pseudomonadati</taxon>
        <taxon>Pseudomonadota</taxon>
        <taxon>Gammaproteobacteria</taxon>
        <taxon>Alteromonadales</taxon>
        <taxon>Ferrimonadaceae</taxon>
        <taxon>Paraferrimonas</taxon>
    </lineage>
</organism>
<comment type="caution">
    <text evidence="2">The sequence shown here is derived from an EMBL/GenBank/DDBJ whole genome shotgun (WGS) entry which is preliminary data.</text>
</comment>
<accession>A0AA37RY24</accession>
<dbReference type="PANTHER" id="PTHR22916">
    <property type="entry name" value="GLYCOSYLTRANSFERASE"/>
    <property type="match status" value="1"/>
</dbReference>
<reference evidence="2" key="2">
    <citation type="submission" date="2023-01" db="EMBL/GenBank/DDBJ databases">
        <title>Draft genome sequence of Paraferrimonas sedimenticola strain NBRC 101628.</title>
        <authorList>
            <person name="Sun Q."/>
            <person name="Mori K."/>
        </authorList>
    </citation>
    <scope>NUCLEOTIDE SEQUENCE</scope>
    <source>
        <strain evidence="2">NBRC 101628</strain>
    </source>
</reference>
<dbReference type="SUPFAM" id="SSF53448">
    <property type="entry name" value="Nucleotide-diphospho-sugar transferases"/>
    <property type="match status" value="1"/>
</dbReference>
<reference evidence="2" key="1">
    <citation type="journal article" date="2014" name="Int. J. Syst. Evol. Microbiol.">
        <title>Complete genome sequence of Corynebacterium casei LMG S-19264T (=DSM 44701T), isolated from a smear-ripened cheese.</title>
        <authorList>
            <consortium name="US DOE Joint Genome Institute (JGI-PGF)"/>
            <person name="Walter F."/>
            <person name="Albersmeier A."/>
            <person name="Kalinowski J."/>
            <person name="Ruckert C."/>
        </authorList>
    </citation>
    <scope>NUCLEOTIDE SEQUENCE</scope>
    <source>
        <strain evidence="2">NBRC 101628</strain>
    </source>
</reference>
<evidence type="ECO:0000259" key="1">
    <source>
        <dbReference type="Pfam" id="PF00535"/>
    </source>
</evidence>